<comment type="caution">
    <text evidence="1">The sequence shown here is derived from an EMBL/GenBank/DDBJ whole genome shotgun (WGS) entry which is preliminary data.</text>
</comment>
<name>A0ABD3GEM8_9MARC</name>
<evidence type="ECO:0000313" key="1">
    <source>
        <dbReference type="EMBL" id="KAL3677022.1"/>
    </source>
</evidence>
<sequence length="110" mass="12504">MLNVNKEIALVCDAPVEYTEPEEIPVNSSVASSEPSVPGDDSLEGKALFLSKKMSTAAEVAWRDQVEKLIKWQIKVNKGDHAWRVKTWDEGENALEDDTRVKPRIRWEPR</sequence>
<proteinExistence type="predicted"/>
<protein>
    <submittedName>
        <fullName evidence="1">Uncharacterized protein</fullName>
    </submittedName>
</protein>
<accession>A0ABD3GEM8</accession>
<keyword evidence="2" id="KW-1185">Reference proteome</keyword>
<dbReference type="AlphaFoldDB" id="A0ABD3GEM8"/>
<organism evidence="1 2">
    <name type="scientific">Riccia sorocarpa</name>
    <dbReference type="NCBI Taxonomy" id="122646"/>
    <lineage>
        <taxon>Eukaryota</taxon>
        <taxon>Viridiplantae</taxon>
        <taxon>Streptophyta</taxon>
        <taxon>Embryophyta</taxon>
        <taxon>Marchantiophyta</taxon>
        <taxon>Marchantiopsida</taxon>
        <taxon>Marchantiidae</taxon>
        <taxon>Marchantiales</taxon>
        <taxon>Ricciaceae</taxon>
        <taxon>Riccia</taxon>
    </lineage>
</organism>
<dbReference type="EMBL" id="JBJQOH010000008">
    <property type="protein sequence ID" value="KAL3677022.1"/>
    <property type="molecule type" value="Genomic_DNA"/>
</dbReference>
<dbReference type="Proteomes" id="UP001633002">
    <property type="component" value="Unassembled WGS sequence"/>
</dbReference>
<reference evidence="1 2" key="1">
    <citation type="submission" date="2024-09" db="EMBL/GenBank/DDBJ databases">
        <title>Chromosome-scale assembly of Riccia sorocarpa.</title>
        <authorList>
            <person name="Paukszto L."/>
        </authorList>
    </citation>
    <scope>NUCLEOTIDE SEQUENCE [LARGE SCALE GENOMIC DNA]</scope>
    <source>
        <strain evidence="1">LP-2024</strain>
        <tissue evidence="1">Aerial parts of the thallus</tissue>
    </source>
</reference>
<gene>
    <name evidence="1" type="ORF">R1sor_026970</name>
</gene>
<evidence type="ECO:0000313" key="2">
    <source>
        <dbReference type="Proteomes" id="UP001633002"/>
    </source>
</evidence>